<evidence type="ECO:0000259" key="1">
    <source>
        <dbReference type="Pfam" id="PF05347"/>
    </source>
</evidence>
<dbReference type="CDD" id="cd20251">
    <property type="entry name" value="Complex1_LYR_SF"/>
    <property type="match status" value="1"/>
</dbReference>
<dbReference type="PANTHER" id="PTHR47579">
    <property type="entry name" value="COMPLEX 1 LYR PROTEIN"/>
    <property type="match status" value="1"/>
</dbReference>
<organism evidence="2 3">
    <name type="scientific">Blepharisma stoltei</name>
    <dbReference type="NCBI Taxonomy" id="1481888"/>
    <lineage>
        <taxon>Eukaryota</taxon>
        <taxon>Sar</taxon>
        <taxon>Alveolata</taxon>
        <taxon>Ciliophora</taxon>
        <taxon>Postciliodesmatophora</taxon>
        <taxon>Heterotrichea</taxon>
        <taxon>Heterotrichida</taxon>
        <taxon>Blepharismidae</taxon>
        <taxon>Blepharisma</taxon>
    </lineage>
</organism>
<sequence length="82" mass="9945">MERSLLQIYRDWMKACRHMGRESTKTEAIRSLVRREWKKHQFETDAEKIEEFREGQIRGLGNYLIYTVKSELIDKKPEDITK</sequence>
<evidence type="ECO:0000313" key="3">
    <source>
        <dbReference type="Proteomes" id="UP001162131"/>
    </source>
</evidence>
<comment type="caution">
    <text evidence="2">The sequence shown here is derived from an EMBL/GenBank/DDBJ whole genome shotgun (WGS) entry which is preliminary data.</text>
</comment>
<dbReference type="AlphaFoldDB" id="A0AAU9IPH0"/>
<reference evidence="2" key="1">
    <citation type="submission" date="2021-09" db="EMBL/GenBank/DDBJ databases">
        <authorList>
            <consortium name="AG Swart"/>
            <person name="Singh M."/>
            <person name="Singh A."/>
            <person name="Seah K."/>
            <person name="Emmerich C."/>
        </authorList>
    </citation>
    <scope>NUCLEOTIDE SEQUENCE</scope>
    <source>
        <strain evidence="2">ATCC30299</strain>
    </source>
</reference>
<protein>
    <recommendedName>
        <fullName evidence="1">Complex 1 LYR protein domain-containing protein</fullName>
    </recommendedName>
</protein>
<dbReference type="InterPro" id="IPR008011">
    <property type="entry name" value="Complex1_LYR_dom"/>
</dbReference>
<evidence type="ECO:0000313" key="2">
    <source>
        <dbReference type="EMBL" id="CAG9315112.1"/>
    </source>
</evidence>
<keyword evidence="3" id="KW-1185">Reference proteome</keyword>
<dbReference type="EMBL" id="CAJZBQ010000013">
    <property type="protein sequence ID" value="CAG9315112.1"/>
    <property type="molecule type" value="Genomic_DNA"/>
</dbReference>
<gene>
    <name evidence="2" type="ORF">BSTOLATCC_MIC12886</name>
</gene>
<dbReference type="Proteomes" id="UP001162131">
    <property type="component" value="Unassembled WGS sequence"/>
</dbReference>
<accession>A0AAU9IPH0</accession>
<name>A0AAU9IPH0_9CILI</name>
<feature type="domain" description="Complex 1 LYR protein" evidence="1">
    <location>
        <begin position="5"/>
        <end position="52"/>
    </location>
</feature>
<dbReference type="Pfam" id="PF05347">
    <property type="entry name" value="Complex1_LYR"/>
    <property type="match status" value="1"/>
</dbReference>
<dbReference type="PANTHER" id="PTHR47579:SF3">
    <property type="entry name" value="COMPLEX 1 LYR PROTEIN DOMAIN-CONTAINING PROTEIN"/>
    <property type="match status" value="1"/>
</dbReference>
<proteinExistence type="predicted"/>